<feature type="signal peptide" evidence="2">
    <location>
        <begin position="1"/>
        <end position="23"/>
    </location>
</feature>
<sequence>MTKTKLLLAGLLTGAVAFGTACKTDKGAANTGTGTGTDTTTMTPDAGTGGTGLDDPNSVPQDTQPLPPEGTREMEPGVHEGTTPTTPMEPGTGGTGLEPEPMDRTNSLGGETSDEPLNPGAPANQPSPESDMTDTDEDNKSLR</sequence>
<evidence type="ECO:0000256" key="2">
    <source>
        <dbReference type="SAM" id="SignalP"/>
    </source>
</evidence>
<reference evidence="3 4" key="1">
    <citation type="submission" date="2019-08" db="EMBL/GenBank/DDBJ databases">
        <title>Archangium and Cystobacter genomes.</title>
        <authorList>
            <person name="Chen I.-C.K."/>
            <person name="Wielgoss S."/>
        </authorList>
    </citation>
    <scope>NUCLEOTIDE SEQUENCE [LARGE SCALE GENOMIC DNA]</scope>
    <source>
        <strain evidence="3 4">Cbm 6</strain>
    </source>
</reference>
<name>A0ABY9X8I2_9BACT</name>
<dbReference type="PROSITE" id="PS51257">
    <property type="entry name" value="PROKAR_LIPOPROTEIN"/>
    <property type="match status" value="1"/>
</dbReference>
<feature type="compositionally biased region" description="Low complexity" evidence="1">
    <location>
        <begin position="24"/>
        <end position="46"/>
    </location>
</feature>
<keyword evidence="4" id="KW-1185">Reference proteome</keyword>
<evidence type="ECO:0000313" key="3">
    <source>
        <dbReference type="EMBL" id="WNG51697.1"/>
    </source>
</evidence>
<keyword evidence="2" id="KW-0732">Signal</keyword>
<proteinExistence type="predicted"/>
<dbReference type="RefSeq" id="WP_395811984.1">
    <property type="nucleotide sequence ID" value="NZ_CP043494.1"/>
</dbReference>
<dbReference type="EMBL" id="CP043494">
    <property type="protein sequence ID" value="WNG51697.1"/>
    <property type="molecule type" value="Genomic_DNA"/>
</dbReference>
<gene>
    <name evidence="3" type="ORF">F0U60_52015</name>
</gene>
<evidence type="ECO:0000256" key="1">
    <source>
        <dbReference type="SAM" id="MobiDB-lite"/>
    </source>
</evidence>
<dbReference type="Proteomes" id="UP001611383">
    <property type="component" value="Chromosome"/>
</dbReference>
<organism evidence="3 4">
    <name type="scientific">Archangium minus</name>
    <dbReference type="NCBI Taxonomy" id="83450"/>
    <lineage>
        <taxon>Bacteria</taxon>
        <taxon>Pseudomonadati</taxon>
        <taxon>Myxococcota</taxon>
        <taxon>Myxococcia</taxon>
        <taxon>Myxococcales</taxon>
        <taxon>Cystobacterineae</taxon>
        <taxon>Archangiaceae</taxon>
        <taxon>Archangium</taxon>
    </lineage>
</organism>
<evidence type="ECO:0000313" key="4">
    <source>
        <dbReference type="Proteomes" id="UP001611383"/>
    </source>
</evidence>
<feature type="chain" id="PRO_5045859514" description="Lipoprotein" evidence="2">
    <location>
        <begin position="24"/>
        <end position="143"/>
    </location>
</feature>
<feature type="region of interest" description="Disordered" evidence="1">
    <location>
        <begin position="24"/>
        <end position="143"/>
    </location>
</feature>
<feature type="compositionally biased region" description="Low complexity" evidence="1">
    <location>
        <begin position="80"/>
        <end position="90"/>
    </location>
</feature>
<protein>
    <recommendedName>
        <fullName evidence="5">Lipoprotein</fullName>
    </recommendedName>
</protein>
<accession>A0ABY9X8I2</accession>
<evidence type="ECO:0008006" key="5">
    <source>
        <dbReference type="Google" id="ProtNLM"/>
    </source>
</evidence>